<evidence type="ECO:0000313" key="2">
    <source>
        <dbReference type="EMBL" id="CAF1250934.1"/>
    </source>
</evidence>
<evidence type="ECO:0000313" key="5">
    <source>
        <dbReference type="Proteomes" id="UP000663889"/>
    </source>
</evidence>
<comment type="caution">
    <text evidence="3">The sequence shown here is derived from an EMBL/GenBank/DDBJ whole genome shotgun (WGS) entry which is preliminary data.</text>
</comment>
<dbReference type="EMBL" id="CAJOBE010001007">
    <property type="protein sequence ID" value="CAF3706549.1"/>
    <property type="molecule type" value="Genomic_DNA"/>
</dbReference>
<dbReference type="SUPFAM" id="SSF57302">
    <property type="entry name" value="Snake toxin-like"/>
    <property type="match status" value="1"/>
</dbReference>
<protein>
    <submittedName>
        <fullName evidence="3">Uncharacterized protein</fullName>
    </submittedName>
</protein>
<accession>A0A815JD58</accession>
<gene>
    <name evidence="4" type="ORF">FNK824_LOCUS9527</name>
    <name evidence="2" type="ORF">RFH988_LOCUS27166</name>
    <name evidence="3" type="ORF">SEV965_LOCUS30168</name>
</gene>
<dbReference type="Proteomes" id="UP000663882">
    <property type="component" value="Unassembled WGS sequence"/>
</dbReference>
<dbReference type="EMBL" id="CAJNOO010002260">
    <property type="protein sequence ID" value="CAF1250934.1"/>
    <property type="molecule type" value="Genomic_DNA"/>
</dbReference>
<dbReference type="InterPro" id="IPR045860">
    <property type="entry name" value="Snake_toxin-like_sf"/>
</dbReference>
<dbReference type="Proteomes" id="UP000663889">
    <property type="component" value="Unassembled WGS sequence"/>
</dbReference>
<evidence type="ECO:0000313" key="4">
    <source>
        <dbReference type="EMBL" id="CAF3706549.1"/>
    </source>
</evidence>
<evidence type="ECO:0000313" key="3">
    <source>
        <dbReference type="EMBL" id="CAF1376345.1"/>
    </source>
</evidence>
<dbReference type="Proteomes" id="UP000663874">
    <property type="component" value="Unassembled WGS sequence"/>
</dbReference>
<keyword evidence="1" id="KW-0732">Signal</keyword>
<reference evidence="3" key="1">
    <citation type="submission" date="2021-02" db="EMBL/GenBank/DDBJ databases">
        <authorList>
            <person name="Nowell W R."/>
        </authorList>
    </citation>
    <scope>NUCLEOTIDE SEQUENCE</scope>
</reference>
<feature type="chain" id="PRO_5036411795" evidence="1">
    <location>
        <begin position="21"/>
        <end position="113"/>
    </location>
</feature>
<dbReference type="AlphaFoldDB" id="A0A815JD58"/>
<feature type="signal peptide" evidence="1">
    <location>
        <begin position="1"/>
        <end position="20"/>
    </location>
</feature>
<evidence type="ECO:0000256" key="1">
    <source>
        <dbReference type="SAM" id="SignalP"/>
    </source>
</evidence>
<name>A0A815JD58_9BILA</name>
<dbReference type="EMBL" id="CAJNOU010003199">
    <property type="protein sequence ID" value="CAF1376345.1"/>
    <property type="molecule type" value="Genomic_DNA"/>
</dbReference>
<proteinExistence type="predicted"/>
<sequence>MKLIIIIVILLLGCVALNEALQCYSHDVCSINCPQLSYTIKSCTDNDNRCYTATFLGGIARGCAKERCNVQINANSVTANVCCETDLCNSATTSKLTLSILFMILGALILPRI</sequence>
<organism evidence="3 5">
    <name type="scientific">Rotaria sordida</name>
    <dbReference type="NCBI Taxonomy" id="392033"/>
    <lineage>
        <taxon>Eukaryota</taxon>
        <taxon>Metazoa</taxon>
        <taxon>Spiralia</taxon>
        <taxon>Gnathifera</taxon>
        <taxon>Rotifera</taxon>
        <taxon>Eurotatoria</taxon>
        <taxon>Bdelloidea</taxon>
        <taxon>Philodinida</taxon>
        <taxon>Philodinidae</taxon>
        <taxon>Rotaria</taxon>
    </lineage>
</organism>
<dbReference type="OrthoDB" id="5945173at2759"/>